<dbReference type="Pfam" id="PF26302">
    <property type="entry name" value="YhzF"/>
    <property type="match status" value="1"/>
</dbReference>
<accession>A0A0J5TAB2</accession>
<evidence type="ECO:0000313" key="3">
    <source>
        <dbReference type="EMBL" id="KZE47681.1"/>
    </source>
</evidence>
<dbReference type="OrthoDB" id="2943327at2"/>
<evidence type="ECO:0000313" key="2">
    <source>
        <dbReference type="EMBL" id="KON92456.1"/>
    </source>
</evidence>
<gene>
    <name evidence="2" type="ORF">AF331_08445</name>
    <name evidence="3" type="ORF">AV649_20905</name>
</gene>
<sequence>MDGIIFGFFALSVILVISMVYNIMSFQRPGIYPPKSILKKRAGMMGTAGAASLVIGSILWWIAS</sequence>
<reference evidence="4" key="1">
    <citation type="submission" date="2015-07" db="EMBL/GenBank/DDBJ databases">
        <title>Fjat-14235 jcm11544.</title>
        <authorList>
            <person name="Liu B."/>
            <person name="Wang J."/>
            <person name="Zhu Y."/>
            <person name="Liu G."/>
            <person name="Chen Q."/>
            <person name="Chen Z."/>
            <person name="Lan J."/>
            <person name="Che J."/>
            <person name="Ge C."/>
            <person name="Shi H."/>
            <person name="Pan Z."/>
            <person name="Liu X."/>
        </authorList>
    </citation>
    <scope>NUCLEOTIDE SEQUENCE [LARGE SCALE GENOMIC DNA]</scope>
    <source>
        <strain evidence="4">JCM 11544</strain>
    </source>
</reference>
<keyword evidence="1" id="KW-0812">Transmembrane</keyword>
<dbReference type="PATRIC" id="fig|189381.10.peg.3889"/>
<proteinExistence type="predicted"/>
<dbReference type="RefSeq" id="WP_048004403.1">
    <property type="nucleotide sequence ID" value="NZ_BSED01000040.1"/>
</dbReference>
<reference evidence="2" key="2">
    <citation type="submission" date="2015-07" db="EMBL/GenBank/DDBJ databases">
        <title>MeaNS - Measles Nucleotide Surveillance Program.</title>
        <authorList>
            <person name="Tran T."/>
            <person name="Druce J."/>
        </authorList>
    </citation>
    <scope>NUCLEOTIDE SEQUENCE</scope>
    <source>
        <strain evidence="2">JCM 11544</strain>
    </source>
</reference>
<dbReference type="InterPro" id="IPR058724">
    <property type="entry name" value="YhzF"/>
</dbReference>
<dbReference type="EMBL" id="LQQY01000021">
    <property type="protein sequence ID" value="KZE47681.1"/>
    <property type="molecule type" value="Genomic_DNA"/>
</dbReference>
<keyword evidence="1" id="KW-1133">Transmembrane helix</keyword>
<keyword evidence="4" id="KW-1185">Reference proteome</keyword>
<dbReference type="Proteomes" id="UP000076510">
    <property type="component" value="Unassembled WGS sequence"/>
</dbReference>
<keyword evidence="1" id="KW-0472">Membrane</keyword>
<name>A0A0J5TAB2_9BACI</name>
<evidence type="ECO:0000313" key="4">
    <source>
        <dbReference type="Proteomes" id="UP000037405"/>
    </source>
</evidence>
<feature type="transmembrane region" description="Helical" evidence="1">
    <location>
        <begin position="6"/>
        <end position="24"/>
    </location>
</feature>
<dbReference type="AlphaFoldDB" id="A0A0J5TAB2"/>
<protein>
    <submittedName>
        <fullName evidence="2">Uncharacterized protein</fullName>
    </submittedName>
</protein>
<evidence type="ECO:0000256" key="1">
    <source>
        <dbReference type="SAM" id="Phobius"/>
    </source>
</evidence>
<organism evidence="2 4">
    <name type="scientific">Rossellomorea marisflavi</name>
    <dbReference type="NCBI Taxonomy" id="189381"/>
    <lineage>
        <taxon>Bacteria</taxon>
        <taxon>Bacillati</taxon>
        <taxon>Bacillota</taxon>
        <taxon>Bacilli</taxon>
        <taxon>Bacillales</taxon>
        <taxon>Bacillaceae</taxon>
        <taxon>Rossellomorea</taxon>
    </lineage>
</organism>
<comment type="caution">
    <text evidence="2">The sequence shown here is derived from an EMBL/GenBank/DDBJ whole genome shotgun (WGS) entry which is preliminary data.</text>
</comment>
<evidence type="ECO:0000313" key="5">
    <source>
        <dbReference type="Proteomes" id="UP000076510"/>
    </source>
</evidence>
<reference evidence="5" key="3">
    <citation type="submission" date="2016-01" db="EMBL/GenBank/DDBJ databases">
        <title>Whole genome sequencing of Bhargavaea cecembensis T14.</title>
        <authorList>
            <person name="Hong K.W."/>
        </authorList>
    </citation>
    <scope>NUCLEOTIDE SEQUENCE [LARGE SCALE GENOMIC DNA]</scope>
    <source>
        <strain evidence="5">M19</strain>
    </source>
</reference>
<reference evidence="3" key="4">
    <citation type="submission" date="2016-01" db="EMBL/GenBank/DDBJ databases">
        <authorList>
            <person name="McClelland M."/>
            <person name="Jain A."/>
            <person name="Saraogi P."/>
            <person name="Mendelson R."/>
            <person name="Westerman R."/>
            <person name="SanMiguel P."/>
            <person name="Csonka L."/>
        </authorList>
    </citation>
    <scope>NUCLEOTIDE SEQUENCE</scope>
    <source>
        <strain evidence="3">M19</strain>
    </source>
</reference>
<feature type="transmembrane region" description="Helical" evidence="1">
    <location>
        <begin position="45"/>
        <end position="63"/>
    </location>
</feature>
<dbReference type="Proteomes" id="UP000037405">
    <property type="component" value="Unassembled WGS sequence"/>
</dbReference>
<dbReference type="EMBL" id="LGUE01000001">
    <property type="protein sequence ID" value="KON92456.1"/>
    <property type="molecule type" value="Genomic_DNA"/>
</dbReference>